<dbReference type="InterPro" id="IPR010982">
    <property type="entry name" value="Lambda_DNA-bd_dom_sf"/>
</dbReference>
<dbReference type="InterPro" id="IPR028082">
    <property type="entry name" value="Peripla_BP_I"/>
</dbReference>
<dbReference type="Gene3D" id="1.10.260.40">
    <property type="entry name" value="lambda repressor-like DNA-binding domains"/>
    <property type="match status" value="1"/>
</dbReference>
<protein>
    <submittedName>
        <fullName evidence="6">Putative HTH-type transcriptional repressor ExuR</fullName>
    </submittedName>
</protein>
<dbReference type="PANTHER" id="PTHR30146:SF148">
    <property type="entry name" value="HTH-TYPE TRANSCRIPTIONAL REPRESSOR PURR-RELATED"/>
    <property type="match status" value="1"/>
</dbReference>
<evidence type="ECO:0000313" key="6">
    <source>
        <dbReference type="EMBL" id="KJF15888.1"/>
    </source>
</evidence>
<dbReference type="EMBL" id="JXYS01000113">
    <property type="protein sequence ID" value="KJF15888.1"/>
    <property type="molecule type" value="Genomic_DNA"/>
</dbReference>
<dbReference type="PATRIC" id="fig|1280514.3.peg.4369"/>
<organism evidence="6 7">
    <name type="scientific">Acidithrix ferrooxidans</name>
    <dbReference type="NCBI Taxonomy" id="1280514"/>
    <lineage>
        <taxon>Bacteria</taxon>
        <taxon>Bacillati</taxon>
        <taxon>Actinomycetota</taxon>
        <taxon>Acidimicrobiia</taxon>
        <taxon>Acidimicrobiales</taxon>
        <taxon>Acidimicrobiaceae</taxon>
        <taxon>Acidithrix</taxon>
    </lineage>
</organism>
<dbReference type="STRING" id="1280514.AXFE_32650"/>
<dbReference type="SMART" id="SM00354">
    <property type="entry name" value="HTH_LACI"/>
    <property type="match status" value="1"/>
</dbReference>
<dbReference type="CDD" id="cd06267">
    <property type="entry name" value="PBP1_LacI_sugar_binding-like"/>
    <property type="match status" value="1"/>
</dbReference>
<dbReference type="GO" id="GO:0000976">
    <property type="term" value="F:transcription cis-regulatory region binding"/>
    <property type="evidence" value="ECO:0007669"/>
    <property type="project" value="TreeGrafter"/>
</dbReference>
<keyword evidence="1" id="KW-0678">Repressor</keyword>
<keyword evidence="4" id="KW-0804">Transcription</keyword>
<dbReference type="Gene3D" id="3.40.50.2300">
    <property type="match status" value="2"/>
</dbReference>
<keyword evidence="7" id="KW-1185">Reference proteome</keyword>
<keyword evidence="2" id="KW-0805">Transcription regulation</keyword>
<dbReference type="InterPro" id="IPR000843">
    <property type="entry name" value="HTH_LacI"/>
</dbReference>
<dbReference type="AlphaFoldDB" id="A0A0D8HD93"/>
<dbReference type="SUPFAM" id="SSF47413">
    <property type="entry name" value="lambda repressor-like DNA-binding domains"/>
    <property type="match status" value="1"/>
</dbReference>
<name>A0A0D8HD93_9ACTN</name>
<feature type="domain" description="HTH lacI-type" evidence="5">
    <location>
        <begin position="1"/>
        <end position="47"/>
    </location>
</feature>
<dbReference type="PANTHER" id="PTHR30146">
    <property type="entry name" value="LACI-RELATED TRANSCRIPTIONAL REPRESSOR"/>
    <property type="match status" value="1"/>
</dbReference>
<dbReference type="Pfam" id="PF00356">
    <property type="entry name" value="LacI"/>
    <property type="match status" value="1"/>
</dbReference>
<dbReference type="Proteomes" id="UP000032360">
    <property type="component" value="Unassembled WGS sequence"/>
</dbReference>
<dbReference type="SUPFAM" id="SSF53822">
    <property type="entry name" value="Periplasmic binding protein-like I"/>
    <property type="match status" value="1"/>
</dbReference>
<accession>A0A0D8HD93</accession>
<reference evidence="6 7" key="1">
    <citation type="submission" date="2015-01" db="EMBL/GenBank/DDBJ databases">
        <title>Draft genome of the acidophilic iron oxidizer Acidithrix ferrooxidans strain Py-F3.</title>
        <authorList>
            <person name="Poehlein A."/>
            <person name="Eisen S."/>
            <person name="Schloemann M."/>
            <person name="Johnson B.D."/>
            <person name="Daniel R."/>
            <person name="Muehling M."/>
        </authorList>
    </citation>
    <scope>NUCLEOTIDE SEQUENCE [LARGE SCALE GENOMIC DNA]</scope>
    <source>
        <strain evidence="6 7">Py-F3</strain>
    </source>
</reference>
<dbReference type="PROSITE" id="PS50932">
    <property type="entry name" value="HTH_LACI_2"/>
    <property type="match status" value="1"/>
</dbReference>
<evidence type="ECO:0000256" key="4">
    <source>
        <dbReference type="ARBA" id="ARBA00023163"/>
    </source>
</evidence>
<dbReference type="InterPro" id="IPR046335">
    <property type="entry name" value="LacI/GalR-like_sensor"/>
</dbReference>
<evidence type="ECO:0000256" key="2">
    <source>
        <dbReference type="ARBA" id="ARBA00023015"/>
    </source>
</evidence>
<evidence type="ECO:0000256" key="1">
    <source>
        <dbReference type="ARBA" id="ARBA00022491"/>
    </source>
</evidence>
<comment type="caution">
    <text evidence="6">The sequence shown here is derived from an EMBL/GenBank/DDBJ whole genome shotgun (WGS) entry which is preliminary data.</text>
</comment>
<evidence type="ECO:0000259" key="5">
    <source>
        <dbReference type="PROSITE" id="PS50932"/>
    </source>
</evidence>
<proteinExistence type="predicted"/>
<evidence type="ECO:0000256" key="3">
    <source>
        <dbReference type="ARBA" id="ARBA00023125"/>
    </source>
</evidence>
<dbReference type="CDD" id="cd01392">
    <property type="entry name" value="HTH_LacI"/>
    <property type="match status" value="1"/>
</dbReference>
<evidence type="ECO:0000313" key="7">
    <source>
        <dbReference type="Proteomes" id="UP000032360"/>
    </source>
</evidence>
<dbReference type="Pfam" id="PF13377">
    <property type="entry name" value="Peripla_BP_3"/>
    <property type="match status" value="1"/>
</dbReference>
<gene>
    <name evidence="6" type="primary">exuR</name>
    <name evidence="6" type="ORF">AXFE_32650</name>
</gene>
<dbReference type="GO" id="GO:0003700">
    <property type="term" value="F:DNA-binding transcription factor activity"/>
    <property type="evidence" value="ECO:0007669"/>
    <property type="project" value="TreeGrafter"/>
</dbReference>
<sequence>MLDVSHTTVSRALNDSPLISPATKKKIVETAKMLNYVPNYSARSLVQNKSYNVGLIFSTIGGSTSPDFFYETISGVTLAMEPGYNLVVNGVDSHTELDWVDSKRFDGIVLVSQTDKDDAFIFYAMDRGIPLVVLNRNVAVDNLVNILSADRIGAYNAVEHLIERGHREIALIGGVPGFQATTERREGYFSALSDSGIPIRGDLMADGDFTMESGFSAMTKLLSVGVSPSAVFCLNDEMAIGAMKAIVNAGYRVPEDFSVVGFDDSKFSSYVTPSLTTVRRSIAEVGRVGTSSLMSILNGNQVDAEKIFIATRFIARESVRAVG</sequence>
<keyword evidence="3" id="KW-0238">DNA-binding</keyword>